<evidence type="ECO:0000313" key="5">
    <source>
        <dbReference type="Proteomes" id="UP000503462"/>
    </source>
</evidence>
<proteinExistence type="predicted"/>
<name>A0A6H0Y6Q7_9PEZI</name>
<protein>
    <recommendedName>
        <fullName evidence="3">Xylanolytic transcriptional activator regulatory domain-containing protein</fullName>
    </recommendedName>
</protein>
<organism evidence="4 5">
    <name type="scientific">Peltaster fructicola</name>
    <dbReference type="NCBI Taxonomy" id="286661"/>
    <lineage>
        <taxon>Eukaryota</taxon>
        <taxon>Fungi</taxon>
        <taxon>Dikarya</taxon>
        <taxon>Ascomycota</taxon>
        <taxon>Pezizomycotina</taxon>
        <taxon>Dothideomycetes</taxon>
        <taxon>Dothideomycetes incertae sedis</taxon>
        <taxon>Peltaster</taxon>
    </lineage>
</organism>
<dbReference type="OrthoDB" id="2269373at2759"/>
<dbReference type="Proteomes" id="UP000503462">
    <property type="component" value="Chromosome 5"/>
</dbReference>
<dbReference type="GO" id="GO:0003677">
    <property type="term" value="F:DNA binding"/>
    <property type="evidence" value="ECO:0007669"/>
    <property type="project" value="InterPro"/>
</dbReference>
<dbReference type="InterPro" id="IPR050613">
    <property type="entry name" value="Sec_Metabolite_Reg"/>
</dbReference>
<evidence type="ECO:0000256" key="2">
    <source>
        <dbReference type="ARBA" id="ARBA00023242"/>
    </source>
</evidence>
<dbReference type="GO" id="GO:0006351">
    <property type="term" value="P:DNA-templated transcription"/>
    <property type="evidence" value="ECO:0007669"/>
    <property type="project" value="InterPro"/>
</dbReference>
<evidence type="ECO:0000259" key="3">
    <source>
        <dbReference type="Pfam" id="PF04082"/>
    </source>
</evidence>
<dbReference type="AlphaFoldDB" id="A0A6H0Y6Q7"/>
<comment type="subcellular location">
    <subcellularLocation>
        <location evidence="1">Nucleus</location>
    </subcellularLocation>
</comment>
<reference evidence="4 5" key="1">
    <citation type="journal article" date="2016" name="Sci. Rep.">
        <title>Peltaster fructicola genome reveals evolution from an invasive phytopathogen to an ectophytic parasite.</title>
        <authorList>
            <person name="Xu C."/>
            <person name="Chen H."/>
            <person name="Gleason M.L."/>
            <person name="Xu J.R."/>
            <person name="Liu H."/>
            <person name="Zhang R."/>
            <person name="Sun G."/>
        </authorList>
    </citation>
    <scope>NUCLEOTIDE SEQUENCE [LARGE SCALE GENOMIC DNA]</scope>
    <source>
        <strain evidence="4 5">LNHT1506</strain>
    </source>
</reference>
<keyword evidence="5" id="KW-1185">Reference proteome</keyword>
<dbReference type="EMBL" id="CP051143">
    <property type="protein sequence ID" value="QIX02548.1"/>
    <property type="molecule type" value="Genomic_DNA"/>
</dbReference>
<dbReference type="GO" id="GO:0005634">
    <property type="term" value="C:nucleus"/>
    <property type="evidence" value="ECO:0007669"/>
    <property type="project" value="UniProtKB-SubCell"/>
</dbReference>
<sequence length="618" mass="70088">MIPAKPRRRRFAERELLDKIRRYETIMRENNVDFEALHPGIDKPVRSRTTAPLSTEAIDLWQALGRVTLDSDDSDDADDHDTSTTADANIINQSYTQRFTSNGLDHMHDHLLFGPVLVDTLTNFHPEPCHIFRLWQIYLDNVNPLLKITHTPSLQPRIIEAMGKLDSLEPSFEFLLFSIYSIAITSLHEDQCQDLFHTAKDEILARFQTAGQQAMNRCRIWMAATDETLAAFFLFLISLRAQVDVRSLSCMLAVLLRMGHRNGLHIEATSSKYSILEAELRRRLWWNLVIYDNRVCELCNYASSMMTPAWDCAVPSNLSDFELRTEMKAMPDVGQRPTEASFIVLRSRLADFMRHSTPHLSFTNPTLSGIARARYEGGMDALEKEQETVFAACDVTDPLHHMTIWTLRGSLAKLRLLEHYAIYNTSAKPSDVERTAAMSYAIKMLECDTMMRRSSLTKSFLWYATNNFPALAYHHVLNVLCKKPGEELANAAWQAMDDNYGTFAAEMAVPGVKRGLAHYFVNTAKLIIEAWRIRQAHLRQQELHMTTVPQLVWDSQTVVSSSEPTPESILTNEALSPSVAVVDTAIDLDFDIEAGLADSDWKWTDQALPADDNATLGS</sequence>
<gene>
    <name evidence="4" type="ORF">AMS68_008065</name>
</gene>
<dbReference type="PANTHER" id="PTHR31001:SF45">
    <property type="entry name" value="ZN(II)2CYS6 TRANSCRIPTION FACTOR (EUROFUNG)"/>
    <property type="match status" value="1"/>
</dbReference>
<dbReference type="Pfam" id="PF04082">
    <property type="entry name" value="Fungal_trans"/>
    <property type="match status" value="1"/>
</dbReference>
<dbReference type="InterPro" id="IPR007219">
    <property type="entry name" value="XnlR_reg_dom"/>
</dbReference>
<dbReference type="PANTHER" id="PTHR31001">
    <property type="entry name" value="UNCHARACTERIZED TRANSCRIPTIONAL REGULATORY PROTEIN"/>
    <property type="match status" value="1"/>
</dbReference>
<keyword evidence="2" id="KW-0539">Nucleus</keyword>
<dbReference type="GO" id="GO:0008270">
    <property type="term" value="F:zinc ion binding"/>
    <property type="evidence" value="ECO:0007669"/>
    <property type="project" value="InterPro"/>
</dbReference>
<evidence type="ECO:0000313" key="4">
    <source>
        <dbReference type="EMBL" id="QIX02548.1"/>
    </source>
</evidence>
<evidence type="ECO:0000256" key="1">
    <source>
        <dbReference type="ARBA" id="ARBA00004123"/>
    </source>
</evidence>
<accession>A0A6H0Y6Q7</accession>
<dbReference type="CDD" id="cd12148">
    <property type="entry name" value="fungal_TF_MHR"/>
    <property type="match status" value="1"/>
</dbReference>
<feature type="domain" description="Xylanolytic transcriptional activator regulatory" evidence="3">
    <location>
        <begin position="136"/>
        <end position="353"/>
    </location>
</feature>